<feature type="domain" description="Glutamate synthase" evidence="4">
    <location>
        <begin position="116"/>
        <end position="429"/>
    </location>
</feature>
<comment type="similarity">
    <text evidence="1 2">Belongs to the glutamate synthase family.</text>
</comment>
<evidence type="ECO:0000256" key="3">
    <source>
        <dbReference type="SAM" id="Phobius"/>
    </source>
</evidence>
<dbReference type="InterPro" id="IPR013785">
    <property type="entry name" value="Aldolase_TIM"/>
</dbReference>
<dbReference type="PANTHER" id="PTHR43819:SF1">
    <property type="entry name" value="ARCHAEAL-TYPE GLUTAMATE SYNTHASE [NADPH]"/>
    <property type="match status" value="1"/>
</dbReference>
<dbReference type="InterPro" id="IPR024188">
    <property type="entry name" value="GltB"/>
</dbReference>
<keyword evidence="6" id="KW-1185">Reference proteome</keyword>
<dbReference type="Pfam" id="PF01645">
    <property type="entry name" value="Glu_synthase"/>
    <property type="match status" value="1"/>
</dbReference>
<comment type="caution">
    <text evidence="5">The sequence shown here is derived from an EMBL/GenBank/DDBJ whole genome shotgun (WGS) entry which is preliminary data.</text>
</comment>
<evidence type="ECO:0000313" key="5">
    <source>
        <dbReference type="EMBL" id="MDQ0162148.1"/>
    </source>
</evidence>
<organism evidence="5 6">
    <name type="scientific">Aeribacillus alveayuensis</name>
    <dbReference type="NCBI Taxonomy" id="279215"/>
    <lineage>
        <taxon>Bacteria</taxon>
        <taxon>Bacillati</taxon>
        <taxon>Bacillota</taxon>
        <taxon>Bacilli</taxon>
        <taxon>Bacillales</taxon>
        <taxon>Bacillaceae</taxon>
        <taxon>Aeribacillus</taxon>
    </lineage>
</organism>
<dbReference type="CDD" id="cd02808">
    <property type="entry name" value="GltS_FMN"/>
    <property type="match status" value="1"/>
</dbReference>
<proteinExistence type="inferred from homology"/>
<gene>
    <name evidence="5" type="ORF">J2S06_001224</name>
</gene>
<evidence type="ECO:0000259" key="4">
    <source>
        <dbReference type="Pfam" id="PF01645"/>
    </source>
</evidence>
<protein>
    <submittedName>
        <fullName evidence="5">Glutamate synthase domain-containing protein 2</fullName>
    </submittedName>
</protein>
<keyword evidence="3" id="KW-0472">Membrane</keyword>
<dbReference type="InterPro" id="IPR002932">
    <property type="entry name" value="Glu_synthdom"/>
</dbReference>
<keyword evidence="3" id="KW-0812">Transmembrane</keyword>
<dbReference type="Proteomes" id="UP001225646">
    <property type="component" value="Unassembled WGS sequence"/>
</dbReference>
<dbReference type="Gene3D" id="3.20.20.70">
    <property type="entry name" value="Aldolase class I"/>
    <property type="match status" value="1"/>
</dbReference>
<evidence type="ECO:0000256" key="1">
    <source>
        <dbReference type="ARBA" id="ARBA00009716"/>
    </source>
</evidence>
<evidence type="ECO:0000256" key="2">
    <source>
        <dbReference type="PIRNR" id="PIRNR006429"/>
    </source>
</evidence>
<name>A0ABT9VME3_9BACI</name>
<feature type="transmembrane region" description="Helical" evidence="3">
    <location>
        <begin position="6"/>
        <end position="29"/>
    </location>
</feature>
<accession>A0ABT9VME3</accession>
<dbReference type="EMBL" id="JAUSTR010000003">
    <property type="protein sequence ID" value="MDQ0162148.1"/>
    <property type="molecule type" value="Genomic_DNA"/>
</dbReference>
<dbReference type="PANTHER" id="PTHR43819">
    <property type="entry name" value="ARCHAEAL-TYPE GLUTAMATE SYNTHASE [NADPH]"/>
    <property type="match status" value="1"/>
</dbReference>
<evidence type="ECO:0000313" key="6">
    <source>
        <dbReference type="Proteomes" id="UP001225646"/>
    </source>
</evidence>
<dbReference type="RefSeq" id="WP_419151674.1">
    <property type="nucleotide sequence ID" value="NZ_JAUSTR010000003.1"/>
</dbReference>
<reference evidence="5 6" key="1">
    <citation type="submission" date="2023-07" db="EMBL/GenBank/DDBJ databases">
        <title>Genomic Encyclopedia of Type Strains, Phase IV (KMG-IV): sequencing the most valuable type-strain genomes for metagenomic binning, comparative biology and taxonomic classification.</title>
        <authorList>
            <person name="Goeker M."/>
        </authorList>
    </citation>
    <scope>NUCLEOTIDE SEQUENCE [LARGE SCALE GENOMIC DNA]</scope>
    <source>
        <strain evidence="5 6">DSM 19092</strain>
    </source>
</reference>
<dbReference type="PIRSF" id="PIRSF006429">
    <property type="entry name" value="GOGAT_lg_2"/>
    <property type="match status" value="1"/>
</dbReference>
<sequence>MDWLLYFLASIAGSLMTFLFIILMARPFIKRFTAAFMKILMKDRYTENIWEMVSAFIRLSPRITIENSLRAANGGIIERPFGSPKKFLHFDGLMFSPAQLAVLPTDGETDIKTETVIGPRAKRPLVLDIPVILGGMAYGVGVSDKVKIAQAWGTGIVGSATNIGEGTLLPEEREKAKYIFVQYHSAKWAKEREIFEQADAIEIHIGQGASAAVPAKIPPETLSGKARDILGLKPGETAELPRKIKEIKRPKDLKKIVQELKEITDGVPVGIKICAGNQLEKDMEIGIEAGVDFISIDGGQAGTKGSPPIIQDDFGLPTIYALSRAVRYLEEGDAKNKISLLVGGGFYTPGDCLKAIALGADAVYLGTAALWAMTHTQVAKTVPFEPPTTLVFYPGRFKDQFNTEEAAYSLANFLSAFTEEMKIATIALGKKSIRDVDRSDLVALDELTSKVTNIPTAY</sequence>
<keyword evidence="3" id="KW-1133">Transmembrane helix</keyword>
<dbReference type="SUPFAM" id="SSF51395">
    <property type="entry name" value="FMN-linked oxidoreductases"/>
    <property type="match status" value="1"/>
</dbReference>